<sequence length="139" mass="15553">RFCGLSLCSACGSRQGHRRQQGAHVDLCAAAGAHTHAVDREFSCVFEKQITSHPDVPVPFLTPLTGPVSVSKTQDLCKKNHYWYIEWLVSQLTITHRVLGGLCSAAKKKIKPCVDVKARLQPSYKSPVFRPFCYNKKRL</sequence>
<keyword evidence="2" id="KW-1185">Reference proteome</keyword>
<proteinExistence type="predicted"/>
<reference evidence="1" key="2">
    <citation type="submission" date="2025-09" db="UniProtKB">
        <authorList>
            <consortium name="Ensembl"/>
        </authorList>
    </citation>
    <scope>IDENTIFICATION</scope>
</reference>
<dbReference type="AlphaFoldDB" id="A0A7M4FG15"/>
<accession>A0A7M4FG15</accession>
<reference evidence="1" key="1">
    <citation type="submission" date="2025-08" db="UniProtKB">
        <authorList>
            <consortium name="Ensembl"/>
        </authorList>
    </citation>
    <scope>IDENTIFICATION</scope>
</reference>
<protein>
    <submittedName>
        <fullName evidence="1">Uncharacterized protein</fullName>
    </submittedName>
</protein>
<organism evidence="1 2">
    <name type="scientific">Crocodylus porosus</name>
    <name type="common">Saltwater crocodile</name>
    <name type="synonym">Estuarine crocodile</name>
    <dbReference type="NCBI Taxonomy" id="8502"/>
    <lineage>
        <taxon>Eukaryota</taxon>
        <taxon>Metazoa</taxon>
        <taxon>Chordata</taxon>
        <taxon>Craniata</taxon>
        <taxon>Vertebrata</taxon>
        <taxon>Euteleostomi</taxon>
        <taxon>Archelosauria</taxon>
        <taxon>Archosauria</taxon>
        <taxon>Crocodylia</taxon>
        <taxon>Longirostres</taxon>
        <taxon>Crocodylidae</taxon>
        <taxon>Crocodylus</taxon>
    </lineage>
</organism>
<evidence type="ECO:0000313" key="1">
    <source>
        <dbReference type="Ensembl" id="ENSCPRP00005023431.1"/>
    </source>
</evidence>
<dbReference type="Proteomes" id="UP000594220">
    <property type="component" value="Unplaced"/>
</dbReference>
<evidence type="ECO:0000313" key="2">
    <source>
        <dbReference type="Proteomes" id="UP000594220"/>
    </source>
</evidence>
<name>A0A7M4FG15_CROPO</name>
<dbReference type="Ensembl" id="ENSCPRT00005027356.1">
    <property type="protein sequence ID" value="ENSCPRP00005023431.1"/>
    <property type="gene ID" value="ENSCPRG00005016274.1"/>
</dbReference>